<dbReference type="OrthoDB" id="629958at2"/>
<feature type="transmembrane region" description="Helical" evidence="6">
    <location>
        <begin position="297"/>
        <end position="320"/>
    </location>
</feature>
<sequence>MRFLKKVLSNNNILSLTGNIIAAGFGFISFALLARIFSKEDFGNWILFITVYVFIELLRVGFLQTPLVKFCSGVSEREKEKVIGSAWLFAILITISFVVLCFLLKQVMLFYIDSEGAIYFFNYFWILIIVTLPYNFSSWILQVDMKFSKIIYIRLISIGVFIVLLCVEMFLHRGKEFIVQSYLISHFFGSLFCVIAGWTNIKSIRFAEWKKVKDLFNFGKFSMGTMVGANLLRSSDTFLIGAFLGGEAVAIFNIPLKLFELVEIPLRSFAATALPSFSRLVNSKDLQGLSKKLERTAGMFSIMLLPIVVFCIIFAEYLVVLLGGEGYEESANILRIFALHAALMPIDRYSGLALDVLSRPQQNMFKVIVMVCINSLGVFIVLKSFGMLWPVAIVSILTFSAGVIMGIFFLKRDIKIVPSKLFSEGFKEIKSSVKKLKSKLNLSVD</sequence>
<feature type="transmembrane region" description="Helical" evidence="6">
    <location>
        <begin position="183"/>
        <end position="201"/>
    </location>
</feature>
<dbReference type="eggNOG" id="COG2244">
    <property type="taxonomic scope" value="Bacteria"/>
</dbReference>
<feature type="transmembrane region" description="Helical" evidence="6">
    <location>
        <begin position="12"/>
        <end position="33"/>
    </location>
</feature>
<feature type="transmembrane region" description="Helical" evidence="6">
    <location>
        <begin position="82"/>
        <end position="104"/>
    </location>
</feature>
<feature type="transmembrane region" description="Helical" evidence="6">
    <location>
        <begin position="151"/>
        <end position="171"/>
    </location>
</feature>
<dbReference type="PANTHER" id="PTHR30250:SF11">
    <property type="entry name" value="O-ANTIGEN TRANSPORTER-RELATED"/>
    <property type="match status" value="1"/>
</dbReference>
<keyword evidence="5 6" id="KW-0472">Membrane</keyword>
<dbReference type="InterPro" id="IPR050833">
    <property type="entry name" value="Poly_Biosynth_Transport"/>
</dbReference>
<dbReference type="PANTHER" id="PTHR30250">
    <property type="entry name" value="PST FAMILY PREDICTED COLANIC ACID TRANSPORTER"/>
    <property type="match status" value="1"/>
</dbReference>
<proteinExistence type="predicted"/>
<dbReference type="EMBL" id="BBLT01000004">
    <property type="protein sequence ID" value="GAL85264.1"/>
    <property type="molecule type" value="Genomic_DNA"/>
</dbReference>
<keyword evidence="4 6" id="KW-1133">Transmembrane helix</keyword>
<evidence type="ECO:0008006" key="9">
    <source>
        <dbReference type="Google" id="ProtNLM"/>
    </source>
</evidence>
<feature type="transmembrane region" description="Helical" evidence="6">
    <location>
        <begin position="363"/>
        <end position="382"/>
    </location>
</feature>
<feature type="transmembrane region" description="Helical" evidence="6">
    <location>
        <begin position="45"/>
        <end position="62"/>
    </location>
</feature>
<feature type="transmembrane region" description="Helical" evidence="6">
    <location>
        <begin position="332"/>
        <end position="351"/>
    </location>
</feature>
<gene>
    <name evidence="7" type="ORF">MYP_2493</name>
</gene>
<organism evidence="7 8">
    <name type="scientific">Sporocytophaga myxococcoides</name>
    <dbReference type="NCBI Taxonomy" id="153721"/>
    <lineage>
        <taxon>Bacteria</taxon>
        <taxon>Pseudomonadati</taxon>
        <taxon>Bacteroidota</taxon>
        <taxon>Cytophagia</taxon>
        <taxon>Cytophagales</taxon>
        <taxon>Cytophagaceae</taxon>
        <taxon>Sporocytophaga</taxon>
    </lineage>
</organism>
<dbReference type="Pfam" id="PF13440">
    <property type="entry name" value="Polysacc_synt_3"/>
    <property type="match status" value="1"/>
</dbReference>
<dbReference type="RefSeq" id="WP_045463511.1">
    <property type="nucleotide sequence ID" value="NZ_BBLT01000004.1"/>
</dbReference>
<reference evidence="7 8" key="1">
    <citation type="submission" date="2014-09" db="EMBL/GenBank/DDBJ databases">
        <title>Sporocytophaga myxococcoides PG-01 genome sequencing.</title>
        <authorList>
            <person name="Liu L."/>
            <person name="Gao P.J."/>
            <person name="Chen G.J."/>
            <person name="Wang L.S."/>
        </authorList>
    </citation>
    <scope>NUCLEOTIDE SEQUENCE [LARGE SCALE GENOMIC DNA]</scope>
    <source>
        <strain evidence="7 8">PG-01</strain>
    </source>
</reference>
<evidence type="ECO:0000313" key="8">
    <source>
        <dbReference type="Proteomes" id="UP000030185"/>
    </source>
</evidence>
<evidence type="ECO:0000256" key="6">
    <source>
        <dbReference type="SAM" id="Phobius"/>
    </source>
</evidence>
<protein>
    <recommendedName>
        <fullName evidence="9">Polysaccharide biosynthesis protein C-terminal domain-containing protein</fullName>
    </recommendedName>
</protein>
<evidence type="ECO:0000256" key="1">
    <source>
        <dbReference type="ARBA" id="ARBA00004651"/>
    </source>
</evidence>
<evidence type="ECO:0000256" key="2">
    <source>
        <dbReference type="ARBA" id="ARBA00022475"/>
    </source>
</evidence>
<feature type="transmembrane region" description="Helical" evidence="6">
    <location>
        <begin position="388"/>
        <end position="410"/>
    </location>
</feature>
<comment type="subcellular location">
    <subcellularLocation>
        <location evidence="1">Cell membrane</location>
        <topology evidence="1">Multi-pass membrane protein</topology>
    </subcellularLocation>
</comment>
<dbReference type="GO" id="GO:0005886">
    <property type="term" value="C:plasma membrane"/>
    <property type="evidence" value="ECO:0007669"/>
    <property type="project" value="UniProtKB-SubCell"/>
</dbReference>
<accession>A0A098LFM1</accession>
<evidence type="ECO:0000256" key="3">
    <source>
        <dbReference type="ARBA" id="ARBA00022692"/>
    </source>
</evidence>
<evidence type="ECO:0000313" key="7">
    <source>
        <dbReference type="EMBL" id="GAL85264.1"/>
    </source>
</evidence>
<evidence type="ECO:0000256" key="4">
    <source>
        <dbReference type="ARBA" id="ARBA00022989"/>
    </source>
</evidence>
<evidence type="ECO:0000256" key="5">
    <source>
        <dbReference type="ARBA" id="ARBA00023136"/>
    </source>
</evidence>
<dbReference type="AlphaFoldDB" id="A0A098LFM1"/>
<dbReference type="STRING" id="153721.MYP_2493"/>
<name>A0A098LFM1_9BACT</name>
<keyword evidence="3 6" id="KW-0812">Transmembrane</keyword>
<keyword evidence="2" id="KW-1003">Cell membrane</keyword>
<dbReference type="Proteomes" id="UP000030185">
    <property type="component" value="Unassembled WGS sequence"/>
</dbReference>
<feature type="transmembrane region" description="Helical" evidence="6">
    <location>
        <begin position="116"/>
        <end position="136"/>
    </location>
</feature>
<comment type="caution">
    <text evidence="7">The sequence shown here is derived from an EMBL/GenBank/DDBJ whole genome shotgun (WGS) entry which is preliminary data.</text>
</comment>
<keyword evidence="8" id="KW-1185">Reference proteome</keyword>